<dbReference type="InterPro" id="IPR010065">
    <property type="entry name" value="AA_ABC_transptr_permease_3TM"/>
</dbReference>
<protein>
    <submittedName>
        <fullName evidence="11">Amino acid ABC transporter permease</fullName>
    </submittedName>
</protein>
<dbReference type="Pfam" id="PF00528">
    <property type="entry name" value="BPD_transp_1"/>
    <property type="match status" value="1"/>
</dbReference>
<evidence type="ECO:0000313" key="12">
    <source>
        <dbReference type="Proteomes" id="UP001523566"/>
    </source>
</evidence>
<keyword evidence="8 9" id="KW-0472">Membrane</keyword>
<evidence type="ECO:0000256" key="1">
    <source>
        <dbReference type="ARBA" id="ARBA00004651"/>
    </source>
</evidence>
<evidence type="ECO:0000256" key="3">
    <source>
        <dbReference type="ARBA" id="ARBA00022448"/>
    </source>
</evidence>
<dbReference type="Gene3D" id="1.10.3720.10">
    <property type="entry name" value="MetI-like"/>
    <property type="match status" value="1"/>
</dbReference>
<keyword evidence="5 9" id="KW-0812">Transmembrane</keyword>
<comment type="caution">
    <text evidence="11">The sequence shown here is derived from an EMBL/GenBank/DDBJ whole genome shotgun (WGS) entry which is preliminary data.</text>
</comment>
<feature type="domain" description="ABC transmembrane type-1" evidence="10">
    <location>
        <begin position="26"/>
        <end position="218"/>
    </location>
</feature>
<name>A0ABT1EBQ2_9FIRM</name>
<keyword evidence="12" id="KW-1185">Reference proteome</keyword>
<dbReference type="InterPro" id="IPR035906">
    <property type="entry name" value="MetI-like_sf"/>
</dbReference>
<evidence type="ECO:0000256" key="8">
    <source>
        <dbReference type="ARBA" id="ARBA00023136"/>
    </source>
</evidence>
<evidence type="ECO:0000256" key="6">
    <source>
        <dbReference type="ARBA" id="ARBA00022970"/>
    </source>
</evidence>
<keyword evidence="6" id="KW-0029">Amino-acid transport</keyword>
<keyword evidence="4" id="KW-1003">Cell membrane</keyword>
<proteinExistence type="inferred from homology"/>
<evidence type="ECO:0000313" key="11">
    <source>
        <dbReference type="EMBL" id="MCP1103268.1"/>
    </source>
</evidence>
<comment type="similarity">
    <text evidence="2">Belongs to the binding-protein-dependent transport system permease family. HisMQ subfamily.</text>
</comment>
<dbReference type="EMBL" id="JAMZFW010000021">
    <property type="protein sequence ID" value="MCP1103268.1"/>
    <property type="molecule type" value="Genomic_DNA"/>
</dbReference>
<evidence type="ECO:0000256" key="9">
    <source>
        <dbReference type="RuleBase" id="RU363032"/>
    </source>
</evidence>
<accession>A0ABT1EBQ2</accession>
<dbReference type="PANTHER" id="PTHR30614:SF20">
    <property type="entry name" value="GLUTAMINE TRANSPORT SYSTEM PERMEASE PROTEIN GLNP"/>
    <property type="match status" value="1"/>
</dbReference>
<organism evidence="11 12">
    <name type="scientific">Aequitasia blattaphilus</name>
    <dbReference type="NCBI Taxonomy" id="2949332"/>
    <lineage>
        <taxon>Bacteria</taxon>
        <taxon>Bacillati</taxon>
        <taxon>Bacillota</taxon>
        <taxon>Clostridia</taxon>
        <taxon>Lachnospirales</taxon>
        <taxon>Lachnospiraceae</taxon>
        <taxon>Aequitasia</taxon>
    </lineage>
</organism>
<feature type="transmembrane region" description="Helical" evidence="9">
    <location>
        <begin position="62"/>
        <end position="90"/>
    </location>
</feature>
<evidence type="ECO:0000259" key="10">
    <source>
        <dbReference type="PROSITE" id="PS50928"/>
    </source>
</evidence>
<evidence type="ECO:0000256" key="4">
    <source>
        <dbReference type="ARBA" id="ARBA00022475"/>
    </source>
</evidence>
<dbReference type="Proteomes" id="UP001523566">
    <property type="component" value="Unassembled WGS sequence"/>
</dbReference>
<comment type="subcellular location">
    <subcellularLocation>
        <location evidence="1 9">Cell membrane</location>
        <topology evidence="1 9">Multi-pass membrane protein</topology>
    </subcellularLocation>
</comment>
<evidence type="ECO:0000256" key="7">
    <source>
        <dbReference type="ARBA" id="ARBA00022989"/>
    </source>
</evidence>
<dbReference type="InterPro" id="IPR043429">
    <property type="entry name" value="ArtM/GltK/GlnP/TcyL/YhdX-like"/>
</dbReference>
<feature type="transmembrane region" description="Helical" evidence="9">
    <location>
        <begin position="96"/>
        <end position="115"/>
    </location>
</feature>
<dbReference type="SUPFAM" id="SSF161098">
    <property type="entry name" value="MetI-like"/>
    <property type="match status" value="1"/>
</dbReference>
<reference evidence="11 12" key="1">
    <citation type="journal article" date="2022" name="Genome Biol. Evol.">
        <title>Host diet, physiology and behaviors set the stage for Lachnospiraceae cladogenesis.</title>
        <authorList>
            <person name="Vera-Ponce De Leon A."/>
            <person name="Schneider M."/>
            <person name="Jahnes B.C."/>
            <person name="Sadowski V."/>
            <person name="Camuy-Velez L.A."/>
            <person name="Duan J."/>
            <person name="Sabree Z.L."/>
        </authorList>
    </citation>
    <scope>NUCLEOTIDE SEQUENCE [LARGE SCALE GENOMIC DNA]</scope>
    <source>
        <strain evidence="11 12">PAL113</strain>
    </source>
</reference>
<sequence>MFSNISDKLYKTLIYKDRYKYILDGFGVTLQVTFFAVLIGILIGFLVAAIRSTHDKTGKMKIANVICNLYLTVVRGTPVVVQLMIIYYVVFASAPVGKVFVAVMAFGLNSGAYVAEIFRSGIMSISQGQFEAGRSLGFTYAQTMRYIIIPQAFKNVLPALGNEFIVLLKETSVAGYIALQDLTKSGDIIRSQTYDAFTSLITVAIIYLILILIFTKLVSILERRLRSSDH</sequence>
<feature type="transmembrane region" description="Helical" evidence="9">
    <location>
        <begin position="28"/>
        <end position="50"/>
    </location>
</feature>
<feature type="transmembrane region" description="Helical" evidence="9">
    <location>
        <begin position="200"/>
        <end position="221"/>
    </location>
</feature>
<dbReference type="PANTHER" id="PTHR30614">
    <property type="entry name" value="MEMBRANE COMPONENT OF AMINO ACID ABC TRANSPORTER"/>
    <property type="match status" value="1"/>
</dbReference>
<gene>
    <name evidence="11" type="ORF">NK125_12725</name>
</gene>
<keyword evidence="3 9" id="KW-0813">Transport</keyword>
<dbReference type="NCBIfam" id="TIGR01726">
    <property type="entry name" value="HEQRo_perm_3TM"/>
    <property type="match status" value="1"/>
</dbReference>
<dbReference type="CDD" id="cd06261">
    <property type="entry name" value="TM_PBP2"/>
    <property type="match status" value="1"/>
</dbReference>
<dbReference type="InterPro" id="IPR000515">
    <property type="entry name" value="MetI-like"/>
</dbReference>
<evidence type="ECO:0000256" key="2">
    <source>
        <dbReference type="ARBA" id="ARBA00010072"/>
    </source>
</evidence>
<dbReference type="RefSeq" id="WP_262067040.1">
    <property type="nucleotide sequence ID" value="NZ_JAMXOD010000021.1"/>
</dbReference>
<dbReference type="PROSITE" id="PS50928">
    <property type="entry name" value="ABC_TM1"/>
    <property type="match status" value="1"/>
</dbReference>
<keyword evidence="7 9" id="KW-1133">Transmembrane helix</keyword>
<evidence type="ECO:0000256" key="5">
    <source>
        <dbReference type="ARBA" id="ARBA00022692"/>
    </source>
</evidence>